<dbReference type="EMBL" id="JBBCAQ010000036">
    <property type="protein sequence ID" value="KAK7575453.1"/>
    <property type="molecule type" value="Genomic_DNA"/>
</dbReference>
<reference evidence="1 2" key="1">
    <citation type="submission" date="2024-03" db="EMBL/GenBank/DDBJ databases">
        <title>Adaptation during the transition from Ophiocordyceps entomopathogen to insect associate is accompanied by gene loss and intensified selection.</title>
        <authorList>
            <person name="Ward C.M."/>
            <person name="Onetto C.A."/>
            <person name="Borneman A.R."/>
        </authorList>
    </citation>
    <scope>NUCLEOTIDE SEQUENCE [LARGE SCALE GENOMIC DNA]</scope>
    <source>
        <strain evidence="1">AWRI1</strain>
        <tissue evidence="1">Single Adult Female</tissue>
    </source>
</reference>
<evidence type="ECO:0000313" key="1">
    <source>
        <dbReference type="EMBL" id="KAK7575453.1"/>
    </source>
</evidence>
<evidence type="ECO:0000313" key="2">
    <source>
        <dbReference type="Proteomes" id="UP001367676"/>
    </source>
</evidence>
<comment type="caution">
    <text evidence="1">The sequence shown here is derived from an EMBL/GenBank/DDBJ whole genome shotgun (WGS) entry which is preliminary data.</text>
</comment>
<dbReference type="AlphaFoldDB" id="A0AAN9T9V8"/>
<gene>
    <name evidence="1" type="ORF">V9T40_011739</name>
</gene>
<keyword evidence="2" id="KW-1185">Reference proteome</keyword>
<name>A0AAN9T9V8_9HEMI</name>
<protein>
    <submittedName>
        <fullName evidence="1">Uncharacterized protein</fullName>
    </submittedName>
</protein>
<accession>A0AAN9T9V8</accession>
<proteinExistence type="predicted"/>
<dbReference type="Proteomes" id="UP001367676">
    <property type="component" value="Unassembled WGS sequence"/>
</dbReference>
<organism evidence="1 2">
    <name type="scientific">Parthenolecanium corni</name>
    <dbReference type="NCBI Taxonomy" id="536013"/>
    <lineage>
        <taxon>Eukaryota</taxon>
        <taxon>Metazoa</taxon>
        <taxon>Ecdysozoa</taxon>
        <taxon>Arthropoda</taxon>
        <taxon>Hexapoda</taxon>
        <taxon>Insecta</taxon>
        <taxon>Pterygota</taxon>
        <taxon>Neoptera</taxon>
        <taxon>Paraneoptera</taxon>
        <taxon>Hemiptera</taxon>
        <taxon>Sternorrhyncha</taxon>
        <taxon>Coccoidea</taxon>
        <taxon>Coccidae</taxon>
        <taxon>Parthenolecanium</taxon>
    </lineage>
</organism>
<sequence length="147" mass="16086">MVYEGRVSLGLASDSFGGRLVSVLDPMGISAIEISNIRRCEVRLIKLEGKMSRVHLTCEKDGTDFIHSTVNTSNLKAHSLISSDKIQLIENGKLRWSPVFFRPAATVAVAEIYCAYYDLGRSLAQVERRIAVIASMKRASAVALVSA</sequence>